<sequence>MSTKLVKKQLNSLIEQHAAHSEGKAVPASQKAKEKRRQASLKKKQKQLQKEVEAQRSERQVLKKNLKYFKDTKGPSGASAELMGKLLASVTSAKK</sequence>
<organism evidence="2 3">
    <name type="scientific">Pleodorina starrii</name>
    <dbReference type="NCBI Taxonomy" id="330485"/>
    <lineage>
        <taxon>Eukaryota</taxon>
        <taxon>Viridiplantae</taxon>
        <taxon>Chlorophyta</taxon>
        <taxon>core chlorophytes</taxon>
        <taxon>Chlorophyceae</taxon>
        <taxon>CS clade</taxon>
        <taxon>Chlamydomonadales</taxon>
        <taxon>Volvocaceae</taxon>
        <taxon>Pleodorina</taxon>
    </lineage>
</organism>
<protein>
    <submittedName>
        <fullName evidence="2">Uncharacterized protein</fullName>
    </submittedName>
</protein>
<dbReference type="AlphaFoldDB" id="A0A9W6BJ27"/>
<evidence type="ECO:0000313" key="3">
    <source>
        <dbReference type="Proteomes" id="UP001165080"/>
    </source>
</evidence>
<feature type="region of interest" description="Disordered" evidence="1">
    <location>
        <begin position="16"/>
        <end position="57"/>
    </location>
</feature>
<name>A0A9W6BJ27_9CHLO</name>
<accession>A0A9W6BJ27</accession>
<gene>
    <name evidence="2" type="primary">PLESTB001085</name>
    <name evidence="2" type="ORF">PLESTB_000702500</name>
</gene>
<feature type="compositionally biased region" description="Basic residues" evidence="1">
    <location>
        <begin position="33"/>
        <end position="47"/>
    </location>
</feature>
<proteinExistence type="predicted"/>
<evidence type="ECO:0000313" key="2">
    <source>
        <dbReference type="EMBL" id="GLC53049.1"/>
    </source>
</evidence>
<feature type="compositionally biased region" description="Basic and acidic residues" evidence="1">
    <location>
        <begin position="48"/>
        <end position="57"/>
    </location>
</feature>
<keyword evidence="3" id="KW-1185">Reference proteome</keyword>
<dbReference type="Proteomes" id="UP001165080">
    <property type="component" value="Unassembled WGS sequence"/>
</dbReference>
<evidence type="ECO:0000256" key="1">
    <source>
        <dbReference type="SAM" id="MobiDB-lite"/>
    </source>
</evidence>
<comment type="caution">
    <text evidence="2">The sequence shown here is derived from an EMBL/GenBank/DDBJ whole genome shotgun (WGS) entry which is preliminary data.</text>
</comment>
<reference evidence="2 3" key="1">
    <citation type="journal article" date="2023" name="Commun. Biol.">
        <title>Reorganization of the ancestral sex-determining regions during the evolution of trioecy in Pleodorina starrii.</title>
        <authorList>
            <person name="Takahashi K."/>
            <person name="Suzuki S."/>
            <person name="Kawai-Toyooka H."/>
            <person name="Yamamoto K."/>
            <person name="Hamaji T."/>
            <person name="Ootsuki R."/>
            <person name="Yamaguchi H."/>
            <person name="Kawachi M."/>
            <person name="Higashiyama T."/>
            <person name="Nozaki H."/>
        </authorList>
    </citation>
    <scope>NUCLEOTIDE SEQUENCE [LARGE SCALE GENOMIC DNA]</scope>
    <source>
        <strain evidence="2 3">NIES-4479</strain>
    </source>
</reference>
<dbReference type="EMBL" id="BRXU01000007">
    <property type="protein sequence ID" value="GLC53049.1"/>
    <property type="molecule type" value="Genomic_DNA"/>
</dbReference>